<dbReference type="InterPro" id="IPR004785">
    <property type="entry name" value="RpiB"/>
</dbReference>
<organism evidence="4 5">
    <name type="scientific">Candidatus Portnoybacteria bacterium RIFCSPLOWO2_02_FULL_39_11</name>
    <dbReference type="NCBI Taxonomy" id="1802001"/>
    <lineage>
        <taxon>Bacteria</taxon>
        <taxon>Candidatus Portnoyibacteriota</taxon>
    </lineage>
</organism>
<accession>A0A1G2FS63</accession>
<dbReference type="GO" id="GO:0009052">
    <property type="term" value="P:pentose-phosphate shunt, non-oxidative branch"/>
    <property type="evidence" value="ECO:0007669"/>
    <property type="project" value="TreeGrafter"/>
</dbReference>
<proteinExistence type="inferred from homology"/>
<comment type="similarity">
    <text evidence="1">Belongs to the LacAB/RpiB family.</text>
</comment>
<dbReference type="PIRSF" id="PIRSF005384">
    <property type="entry name" value="RpiB_LacA_B"/>
    <property type="match status" value="1"/>
</dbReference>
<evidence type="ECO:0000256" key="3">
    <source>
        <dbReference type="PIRSR" id="PIRSR005384-1"/>
    </source>
</evidence>
<gene>
    <name evidence="4" type="ORF">A3B04_01015</name>
</gene>
<evidence type="ECO:0000313" key="4">
    <source>
        <dbReference type="EMBL" id="OGZ40926.1"/>
    </source>
</evidence>
<feature type="active site" description="Proton donor" evidence="3">
    <location>
        <position position="98"/>
    </location>
</feature>
<dbReference type="EMBL" id="MHNF01000023">
    <property type="protein sequence ID" value="OGZ40926.1"/>
    <property type="molecule type" value="Genomic_DNA"/>
</dbReference>
<dbReference type="PANTHER" id="PTHR30345">
    <property type="entry name" value="RIBOSE-5-PHOSPHATE ISOMERASE B"/>
    <property type="match status" value="1"/>
</dbReference>
<dbReference type="SUPFAM" id="SSF89623">
    <property type="entry name" value="Ribose/Galactose isomerase RpiB/AlsB"/>
    <property type="match status" value="1"/>
</dbReference>
<dbReference type="NCBIfam" id="NF004051">
    <property type="entry name" value="PRK05571.1"/>
    <property type="match status" value="1"/>
</dbReference>
<reference evidence="4 5" key="1">
    <citation type="journal article" date="2016" name="Nat. Commun.">
        <title>Thousands of microbial genomes shed light on interconnected biogeochemical processes in an aquifer system.</title>
        <authorList>
            <person name="Anantharaman K."/>
            <person name="Brown C.T."/>
            <person name="Hug L.A."/>
            <person name="Sharon I."/>
            <person name="Castelle C.J."/>
            <person name="Probst A.J."/>
            <person name="Thomas B.C."/>
            <person name="Singh A."/>
            <person name="Wilkins M.J."/>
            <person name="Karaoz U."/>
            <person name="Brodie E.L."/>
            <person name="Williams K.H."/>
            <person name="Hubbard S.S."/>
            <person name="Banfield J.F."/>
        </authorList>
    </citation>
    <scope>NUCLEOTIDE SEQUENCE [LARGE SCALE GENOMIC DNA]</scope>
</reference>
<dbReference type="GO" id="GO:0019316">
    <property type="term" value="P:D-allose catabolic process"/>
    <property type="evidence" value="ECO:0007669"/>
    <property type="project" value="TreeGrafter"/>
</dbReference>
<dbReference type="Proteomes" id="UP000177126">
    <property type="component" value="Unassembled WGS sequence"/>
</dbReference>
<name>A0A1G2FS63_9BACT</name>
<sequence>MLYIAADHAGFPLKEELKEFLAKEGYEVVDLGANELDLVDDYPDYAVKLAEQVAQDAEAGGILICATGQGMCMAANKVPGIRAVLVHNEFTALDAADHLDANVICLGGKVTGSEEAKKLVKIWLDTEFNGDERLVRRLRKVEEMEE</sequence>
<dbReference type="AlphaFoldDB" id="A0A1G2FS63"/>
<evidence type="ECO:0000256" key="1">
    <source>
        <dbReference type="ARBA" id="ARBA00008754"/>
    </source>
</evidence>
<keyword evidence="2 4" id="KW-0413">Isomerase</keyword>
<dbReference type="InterPro" id="IPR036569">
    <property type="entry name" value="RpiB_LacA_LacB_sf"/>
</dbReference>
<comment type="caution">
    <text evidence="4">The sequence shown here is derived from an EMBL/GenBank/DDBJ whole genome shotgun (WGS) entry which is preliminary data.</text>
</comment>
<protein>
    <submittedName>
        <fullName evidence="4">Ribose 5-phosphate isomerase B</fullName>
    </submittedName>
</protein>
<dbReference type="Pfam" id="PF02502">
    <property type="entry name" value="LacAB_rpiB"/>
    <property type="match status" value="1"/>
</dbReference>
<dbReference type="PANTHER" id="PTHR30345:SF0">
    <property type="entry name" value="DNA DAMAGE-REPAIR_TOLERATION PROTEIN DRT102"/>
    <property type="match status" value="1"/>
</dbReference>
<feature type="active site" description="Proton acceptor" evidence="3">
    <location>
        <position position="65"/>
    </location>
</feature>
<dbReference type="GO" id="GO:0004751">
    <property type="term" value="F:ribose-5-phosphate isomerase activity"/>
    <property type="evidence" value="ECO:0007669"/>
    <property type="project" value="TreeGrafter"/>
</dbReference>
<dbReference type="NCBIfam" id="TIGR01120">
    <property type="entry name" value="rpiB"/>
    <property type="match status" value="1"/>
</dbReference>
<evidence type="ECO:0000256" key="2">
    <source>
        <dbReference type="ARBA" id="ARBA00023235"/>
    </source>
</evidence>
<dbReference type="NCBIfam" id="TIGR00689">
    <property type="entry name" value="rpiB_lacA_lacB"/>
    <property type="match status" value="1"/>
</dbReference>
<dbReference type="Gene3D" id="3.40.1400.10">
    <property type="entry name" value="Sugar-phosphate isomerase, RpiB/LacA/LacB"/>
    <property type="match status" value="1"/>
</dbReference>
<evidence type="ECO:0000313" key="5">
    <source>
        <dbReference type="Proteomes" id="UP000177126"/>
    </source>
</evidence>
<dbReference type="InterPro" id="IPR003500">
    <property type="entry name" value="RpiB_LacA_LacB"/>
</dbReference>